<feature type="compositionally biased region" description="Polar residues" evidence="1">
    <location>
        <begin position="145"/>
        <end position="155"/>
    </location>
</feature>
<gene>
    <name evidence="2" type="primary">Contig14959.g15942</name>
    <name evidence="2" type="ORF">STYLEM_13092</name>
</gene>
<sequence>MIRRNTKDCQQGKDQSGLSRGSKAGLRGHQGFQEIWSQQIIERIFEKIDQEQLLLKPKQEETDELDQMVDDFLKENKIPEKTTQPIESIQPVFDSPFNRQPSQKKISMGMNSDNMKSLRFDGDDSKRVFLQPQKINGADVIGNRSGLSGPSTVKNSRLRDDSDDEFEKLIRESMGSQAKRQNPRNYETLHQRQPSNLNLDDLLSELNGSDQRREKLQKKGGVNGIYYNQESIKLYRQNSNANRRQTKNKFSQEKTSSDEKVLDSLNIDALSTYLKEIKEKYLSKLSISQDGMLKKYANRNKNIRTYEIFTDSDTNQNKIMLKTNIQGLPVDGRLIAVANFQQQESVFHGYSKLGFEKNEAIVLVSASLDNSYLIFGFKETPATLSRTVEVVDVFAVESTTVRPKFEVYPPGSRFYKLKEWEDIGFEISNIANTSIDMLRFNSFQSYDEGEIGILHEIFLVTKDFNPEEKEPLLTSEKVRVLSLRVGELLFMTIAPNKGGWFEGYRANDPDRLCGIAHKSFLKKINFK</sequence>
<proteinExistence type="predicted"/>
<reference evidence="2 3" key="1">
    <citation type="submission" date="2014-06" db="EMBL/GenBank/DDBJ databases">
        <authorList>
            <person name="Swart Estienne"/>
        </authorList>
    </citation>
    <scope>NUCLEOTIDE SEQUENCE [LARGE SCALE GENOMIC DNA]</scope>
    <source>
        <strain evidence="2 3">130c</strain>
    </source>
</reference>
<dbReference type="EMBL" id="CCKQ01012416">
    <property type="protein sequence ID" value="CDW84035.1"/>
    <property type="molecule type" value="Genomic_DNA"/>
</dbReference>
<feature type="compositionally biased region" description="Polar residues" evidence="1">
    <location>
        <begin position="97"/>
        <end position="113"/>
    </location>
</feature>
<keyword evidence="3" id="KW-1185">Reference proteome</keyword>
<evidence type="ECO:0000256" key="1">
    <source>
        <dbReference type="SAM" id="MobiDB-lite"/>
    </source>
</evidence>
<evidence type="ECO:0000313" key="3">
    <source>
        <dbReference type="Proteomes" id="UP000039865"/>
    </source>
</evidence>
<feature type="compositionally biased region" description="Polar residues" evidence="1">
    <location>
        <begin position="174"/>
        <end position="185"/>
    </location>
</feature>
<feature type="region of interest" description="Disordered" evidence="1">
    <location>
        <begin position="92"/>
        <end position="113"/>
    </location>
</feature>
<feature type="region of interest" description="Disordered" evidence="1">
    <location>
        <begin position="1"/>
        <end position="26"/>
    </location>
</feature>
<organism evidence="2 3">
    <name type="scientific">Stylonychia lemnae</name>
    <name type="common">Ciliate</name>
    <dbReference type="NCBI Taxonomy" id="5949"/>
    <lineage>
        <taxon>Eukaryota</taxon>
        <taxon>Sar</taxon>
        <taxon>Alveolata</taxon>
        <taxon>Ciliophora</taxon>
        <taxon>Intramacronucleata</taxon>
        <taxon>Spirotrichea</taxon>
        <taxon>Stichotrichia</taxon>
        <taxon>Sporadotrichida</taxon>
        <taxon>Oxytrichidae</taxon>
        <taxon>Stylonychinae</taxon>
        <taxon>Stylonychia</taxon>
    </lineage>
</organism>
<name>A0A078ANV2_STYLE</name>
<feature type="compositionally biased region" description="Basic and acidic residues" evidence="1">
    <location>
        <begin position="1"/>
        <end position="11"/>
    </location>
</feature>
<accession>A0A078ANV2</accession>
<dbReference type="AlphaFoldDB" id="A0A078ANV2"/>
<evidence type="ECO:0000313" key="2">
    <source>
        <dbReference type="EMBL" id="CDW84035.1"/>
    </source>
</evidence>
<feature type="region of interest" description="Disordered" evidence="1">
    <location>
        <begin position="236"/>
        <end position="257"/>
    </location>
</feature>
<dbReference type="Proteomes" id="UP000039865">
    <property type="component" value="Unassembled WGS sequence"/>
</dbReference>
<dbReference type="InParanoid" id="A0A078ANV2"/>
<protein>
    <submittedName>
        <fullName evidence="2">Uncharacterized protein</fullName>
    </submittedName>
</protein>
<feature type="region of interest" description="Disordered" evidence="1">
    <location>
        <begin position="140"/>
        <end position="195"/>
    </location>
</feature>